<evidence type="ECO:0000313" key="3">
    <source>
        <dbReference type="Proteomes" id="UP000296049"/>
    </source>
</evidence>
<accession>R0LSV2</accession>
<evidence type="ECO:0000313" key="2">
    <source>
        <dbReference type="EMBL" id="EOB03473.1"/>
    </source>
</evidence>
<evidence type="ECO:0000256" key="1">
    <source>
        <dbReference type="SAM" id="MobiDB-lite"/>
    </source>
</evidence>
<feature type="region of interest" description="Disordered" evidence="1">
    <location>
        <begin position="259"/>
        <end position="288"/>
    </location>
</feature>
<proteinExistence type="predicted"/>
<feature type="region of interest" description="Disordered" evidence="1">
    <location>
        <begin position="304"/>
        <end position="340"/>
    </location>
</feature>
<dbReference type="EMBL" id="KB742854">
    <property type="protein sequence ID" value="EOB03473.1"/>
    <property type="molecule type" value="Genomic_DNA"/>
</dbReference>
<feature type="compositionally biased region" description="Basic and acidic residues" evidence="1">
    <location>
        <begin position="329"/>
        <end position="340"/>
    </location>
</feature>
<dbReference type="InterPro" id="IPR035914">
    <property type="entry name" value="Sperma_CUB_dom_sf"/>
</dbReference>
<dbReference type="SUPFAM" id="SSF49854">
    <property type="entry name" value="Spermadhesin, CUB domain"/>
    <property type="match status" value="1"/>
</dbReference>
<name>R0LSV2_ANAPL</name>
<feature type="compositionally biased region" description="Polar residues" evidence="1">
    <location>
        <begin position="304"/>
        <end position="313"/>
    </location>
</feature>
<protein>
    <submittedName>
        <fullName evidence="2">CUB and sushi domain-containing protein 1</fullName>
    </submittedName>
</protein>
<gene>
    <name evidence="2" type="ORF">Anapl_16246</name>
</gene>
<sequence>MAICKVMLSGFQLPSSIVSTGSILTLCFTTDFAVSAQGFKAIYEGAHEKTELYAAKCEKLCLFLKRCSQLNVPWMCSSLGTTERNLAKCPPELYQTAVGTNREAVKLGPVSFINVAQRSECKSWSGYVGEENCTSLHSDCSWLLPTTSSKLQNLQSQIVQSDMEGQRTAINSIFVLISEWKLANPLTGHHLLQKMQDMMLEGNGSLTNLNTFSGRAASGPPVVQLLGPLRASVCGRKKAREGASVRTAKRSEEALRRMTANERKMCHGQRGSTSSTKDTSAQGSSGARLTDTYKRYHWYRSSVGNRLDPQTYSDRGPGPNHWSSGGVEQRQECKAESRGELRPEYSVGLIHVRKTDGSVESMPGNEQDSGMGPKRGTGRPHGLARWPENIPDGRHPVWAVPGKDWLVLLPNTVEPMEVGPQEEAEEPMEVDPPWPRQTWDYPGRSLLCAIREWGPASSLLVITQAPSQELAWSHQAPGNKELLPILRGCVSAFFPSTSPCERGGDPEQSLQEEQKRTQLPLGCFVGVTGGVPTCF</sequence>
<reference evidence="3" key="1">
    <citation type="journal article" date="2013" name="Nat. Genet.">
        <title>The duck genome and transcriptome provide insight into an avian influenza virus reservoir species.</title>
        <authorList>
            <person name="Huang Y."/>
            <person name="Li Y."/>
            <person name="Burt D.W."/>
            <person name="Chen H."/>
            <person name="Zhang Y."/>
            <person name="Qian W."/>
            <person name="Kim H."/>
            <person name="Gan S."/>
            <person name="Zhao Y."/>
            <person name="Li J."/>
            <person name="Yi K."/>
            <person name="Feng H."/>
            <person name="Zhu P."/>
            <person name="Li B."/>
            <person name="Liu Q."/>
            <person name="Fairley S."/>
            <person name="Magor K.E."/>
            <person name="Du Z."/>
            <person name="Hu X."/>
            <person name="Goodman L."/>
            <person name="Tafer H."/>
            <person name="Vignal A."/>
            <person name="Lee T."/>
            <person name="Kim K.W."/>
            <person name="Sheng Z."/>
            <person name="An Y."/>
            <person name="Searle S."/>
            <person name="Herrero J."/>
            <person name="Groenen M.A."/>
            <person name="Crooijmans R.P."/>
            <person name="Faraut T."/>
            <person name="Cai Q."/>
            <person name="Webster R.G."/>
            <person name="Aldridge J.R."/>
            <person name="Warren W.C."/>
            <person name="Bartschat S."/>
            <person name="Kehr S."/>
            <person name="Marz M."/>
            <person name="Stadler P.F."/>
            <person name="Smith J."/>
            <person name="Kraus R.H."/>
            <person name="Zhao Y."/>
            <person name="Ren L."/>
            <person name="Fei J."/>
            <person name="Morisson M."/>
            <person name="Kaiser P."/>
            <person name="Griffin D.K."/>
            <person name="Rao M."/>
            <person name="Pitel F."/>
            <person name="Wang J."/>
            <person name="Li N."/>
        </authorList>
    </citation>
    <scope>NUCLEOTIDE SEQUENCE [LARGE SCALE GENOMIC DNA]</scope>
</reference>
<feature type="region of interest" description="Disordered" evidence="1">
    <location>
        <begin position="357"/>
        <end position="380"/>
    </location>
</feature>
<keyword evidence="3" id="KW-1185">Reference proteome</keyword>
<feature type="compositionally biased region" description="Polar residues" evidence="1">
    <location>
        <begin position="270"/>
        <end position="287"/>
    </location>
</feature>
<dbReference type="AlphaFoldDB" id="R0LSV2"/>
<dbReference type="Proteomes" id="UP000296049">
    <property type="component" value="Unassembled WGS sequence"/>
</dbReference>
<organism evidence="2 3">
    <name type="scientific">Anas platyrhynchos</name>
    <name type="common">Mallard</name>
    <name type="synonym">Anas boschas</name>
    <dbReference type="NCBI Taxonomy" id="8839"/>
    <lineage>
        <taxon>Eukaryota</taxon>
        <taxon>Metazoa</taxon>
        <taxon>Chordata</taxon>
        <taxon>Craniata</taxon>
        <taxon>Vertebrata</taxon>
        <taxon>Euteleostomi</taxon>
        <taxon>Archelosauria</taxon>
        <taxon>Archosauria</taxon>
        <taxon>Dinosauria</taxon>
        <taxon>Saurischia</taxon>
        <taxon>Theropoda</taxon>
        <taxon>Coelurosauria</taxon>
        <taxon>Aves</taxon>
        <taxon>Neognathae</taxon>
        <taxon>Galloanserae</taxon>
        <taxon>Anseriformes</taxon>
        <taxon>Anatidae</taxon>
        <taxon>Anatinae</taxon>
        <taxon>Anas</taxon>
    </lineage>
</organism>